<protein>
    <submittedName>
        <fullName evidence="1">Uncharacterized protein</fullName>
    </submittedName>
</protein>
<proteinExistence type="predicted"/>
<reference evidence="1" key="1">
    <citation type="submission" date="2018-02" db="EMBL/GenBank/DDBJ databases">
        <title>Rhizophora mucronata_Transcriptome.</title>
        <authorList>
            <person name="Meera S.P."/>
            <person name="Sreeshan A."/>
            <person name="Augustine A."/>
        </authorList>
    </citation>
    <scope>NUCLEOTIDE SEQUENCE</scope>
    <source>
        <tissue evidence="1">Leaf</tissue>
    </source>
</reference>
<dbReference type="EMBL" id="GGEC01060400">
    <property type="protein sequence ID" value="MBX40884.1"/>
    <property type="molecule type" value="Transcribed_RNA"/>
</dbReference>
<dbReference type="AlphaFoldDB" id="A0A2P2NEK3"/>
<name>A0A2P2NEK3_RHIMU</name>
<evidence type="ECO:0000313" key="1">
    <source>
        <dbReference type="EMBL" id="MBX40884.1"/>
    </source>
</evidence>
<accession>A0A2P2NEK3</accession>
<organism evidence="1">
    <name type="scientific">Rhizophora mucronata</name>
    <name type="common">Asiatic mangrove</name>
    <dbReference type="NCBI Taxonomy" id="61149"/>
    <lineage>
        <taxon>Eukaryota</taxon>
        <taxon>Viridiplantae</taxon>
        <taxon>Streptophyta</taxon>
        <taxon>Embryophyta</taxon>
        <taxon>Tracheophyta</taxon>
        <taxon>Spermatophyta</taxon>
        <taxon>Magnoliopsida</taxon>
        <taxon>eudicotyledons</taxon>
        <taxon>Gunneridae</taxon>
        <taxon>Pentapetalae</taxon>
        <taxon>rosids</taxon>
        <taxon>fabids</taxon>
        <taxon>Malpighiales</taxon>
        <taxon>Rhizophoraceae</taxon>
        <taxon>Rhizophora</taxon>
    </lineage>
</organism>
<sequence>MDLVYQRCTNNLVAMNIMFVVDTS</sequence>